<accession>A0ABP8ADK6</accession>
<name>A0ABP8ADK6_9ACTN</name>
<proteinExistence type="predicted"/>
<feature type="transmembrane region" description="Helical" evidence="2">
    <location>
        <begin position="40"/>
        <end position="70"/>
    </location>
</feature>
<feature type="compositionally biased region" description="Basic and acidic residues" evidence="1">
    <location>
        <begin position="98"/>
        <end position="122"/>
    </location>
</feature>
<evidence type="ECO:0000313" key="3">
    <source>
        <dbReference type="EMBL" id="GAA4182242.1"/>
    </source>
</evidence>
<dbReference type="Proteomes" id="UP001501251">
    <property type="component" value="Unassembled WGS sequence"/>
</dbReference>
<evidence type="ECO:0000313" key="4">
    <source>
        <dbReference type="Proteomes" id="UP001501251"/>
    </source>
</evidence>
<evidence type="ECO:0000256" key="1">
    <source>
        <dbReference type="SAM" id="MobiDB-lite"/>
    </source>
</evidence>
<gene>
    <name evidence="3" type="ORF">GCM10022252_07810</name>
</gene>
<feature type="compositionally biased region" description="Low complexity" evidence="1">
    <location>
        <begin position="124"/>
        <end position="140"/>
    </location>
</feature>
<evidence type="ECO:0000256" key="2">
    <source>
        <dbReference type="SAM" id="Phobius"/>
    </source>
</evidence>
<keyword evidence="2" id="KW-0812">Transmembrane</keyword>
<protein>
    <submittedName>
        <fullName evidence="3">Uncharacterized protein</fullName>
    </submittedName>
</protein>
<feature type="region of interest" description="Disordered" evidence="1">
    <location>
        <begin position="86"/>
        <end position="146"/>
    </location>
</feature>
<organism evidence="3 4">
    <name type="scientific">Streptosporangium oxazolinicum</name>
    <dbReference type="NCBI Taxonomy" id="909287"/>
    <lineage>
        <taxon>Bacteria</taxon>
        <taxon>Bacillati</taxon>
        <taxon>Actinomycetota</taxon>
        <taxon>Actinomycetes</taxon>
        <taxon>Streptosporangiales</taxon>
        <taxon>Streptosporangiaceae</taxon>
        <taxon>Streptosporangium</taxon>
    </lineage>
</organism>
<comment type="caution">
    <text evidence="3">The sequence shown here is derived from an EMBL/GenBank/DDBJ whole genome shotgun (WGS) entry which is preliminary data.</text>
</comment>
<sequence>MDDLKALATLPAKPEPPAEAITRSRGRLQDRMRGRVRRRIGWLVPALTLATAVAAVVAVLATGVITLAGAPISGREVLLMAAASAERTPQSSGTYWHVKRETPDGDSSRRESWITRDGRRWSIGDPGDPPDVVVSDPAPSCSREPK</sequence>
<reference evidence="4" key="1">
    <citation type="journal article" date="2019" name="Int. J. Syst. Evol. Microbiol.">
        <title>The Global Catalogue of Microorganisms (GCM) 10K type strain sequencing project: providing services to taxonomists for standard genome sequencing and annotation.</title>
        <authorList>
            <consortium name="The Broad Institute Genomics Platform"/>
            <consortium name="The Broad Institute Genome Sequencing Center for Infectious Disease"/>
            <person name="Wu L."/>
            <person name="Ma J."/>
        </authorList>
    </citation>
    <scope>NUCLEOTIDE SEQUENCE [LARGE SCALE GENOMIC DNA]</scope>
    <source>
        <strain evidence="4">JCM 17388</strain>
    </source>
</reference>
<dbReference type="RefSeq" id="WP_344914984.1">
    <property type="nucleotide sequence ID" value="NZ_BAABAQ010000001.1"/>
</dbReference>
<keyword evidence="4" id="KW-1185">Reference proteome</keyword>
<dbReference type="EMBL" id="BAABAQ010000001">
    <property type="protein sequence ID" value="GAA4182242.1"/>
    <property type="molecule type" value="Genomic_DNA"/>
</dbReference>
<keyword evidence="2" id="KW-0472">Membrane</keyword>
<keyword evidence="2" id="KW-1133">Transmembrane helix</keyword>